<keyword evidence="7 12" id="KW-0378">Hydrolase</keyword>
<dbReference type="PROSITE" id="PS00931">
    <property type="entry name" value="CUTINASE_2"/>
    <property type="match status" value="1"/>
</dbReference>
<feature type="active site" description="Nucleophile" evidence="10">
    <location>
        <position position="110"/>
    </location>
</feature>
<feature type="disulfide bond" evidence="11">
    <location>
        <begin position="158"/>
        <end position="165"/>
    </location>
</feature>
<dbReference type="PROSITE" id="PS00155">
    <property type="entry name" value="CUTINASE_1"/>
    <property type="match status" value="1"/>
</dbReference>
<dbReference type="InterPro" id="IPR011150">
    <property type="entry name" value="Cutinase_monf"/>
</dbReference>
<dbReference type="SUPFAM" id="SSF53474">
    <property type="entry name" value="alpha/beta-Hydrolases"/>
    <property type="match status" value="1"/>
</dbReference>
<dbReference type="Gene3D" id="3.40.50.1820">
    <property type="entry name" value="alpha/beta hydrolase"/>
    <property type="match status" value="1"/>
</dbReference>
<protein>
    <recommendedName>
        <fullName evidence="3 12">Cutinase</fullName>
        <ecNumber evidence="3 12">3.1.1.74</ecNumber>
    </recommendedName>
</protein>
<dbReference type="OMA" id="YHNSANA"/>
<evidence type="ECO:0000313" key="14">
    <source>
        <dbReference type="Proteomes" id="UP000054270"/>
    </source>
</evidence>
<dbReference type="SMART" id="SM01110">
    <property type="entry name" value="Cutinase"/>
    <property type="match status" value="1"/>
</dbReference>
<feature type="chain" id="PRO_5005113160" description="Cutinase" evidence="12">
    <location>
        <begin position="17"/>
        <end position="206"/>
    </location>
</feature>
<dbReference type="InterPro" id="IPR029058">
    <property type="entry name" value="AB_hydrolase_fold"/>
</dbReference>
<evidence type="ECO:0000256" key="8">
    <source>
        <dbReference type="ARBA" id="ARBA00023157"/>
    </source>
</evidence>
<evidence type="ECO:0000256" key="1">
    <source>
        <dbReference type="ARBA" id="ARBA00004613"/>
    </source>
</evidence>
<dbReference type="GO" id="GO:0016052">
    <property type="term" value="P:carbohydrate catabolic process"/>
    <property type="evidence" value="ECO:0007669"/>
    <property type="project" value="TreeGrafter"/>
</dbReference>
<comment type="subcellular location">
    <subcellularLocation>
        <location evidence="1 12">Secreted</location>
    </subcellularLocation>
</comment>
<dbReference type="STRING" id="945553.A0A0D2NUY3"/>
<feature type="active site" evidence="10">
    <location>
        <position position="162"/>
    </location>
</feature>
<evidence type="ECO:0000256" key="10">
    <source>
        <dbReference type="PIRSR" id="PIRSR611150-1"/>
    </source>
</evidence>
<evidence type="ECO:0000256" key="2">
    <source>
        <dbReference type="ARBA" id="ARBA00007534"/>
    </source>
</evidence>
<dbReference type="InterPro" id="IPR043580">
    <property type="entry name" value="CUTINASE_1"/>
</dbReference>
<dbReference type="OrthoDB" id="3225429at2759"/>
<dbReference type="EC" id="3.1.1.74" evidence="3 12"/>
<dbReference type="Proteomes" id="UP000054270">
    <property type="component" value="Unassembled WGS sequence"/>
</dbReference>
<dbReference type="Pfam" id="PF01083">
    <property type="entry name" value="Cutinase"/>
    <property type="match status" value="1"/>
</dbReference>
<evidence type="ECO:0000256" key="7">
    <source>
        <dbReference type="ARBA" id="ARBA00022801"/>
    </source>
</evidence>
<organism evidence="13 14">
    <name type="scientific">Hypholoma sublateritium (strain FD-334 SS-4)</name>
    <dbReference type="NCBI Taxonomy" id="945553"/>
    <lineage>
        <taxon>Eukaryota</taxon>
        <taxon>Fungi</taxon>
        <taxon>Dikarya</taxon>
        <taxon>Basidiomycota</taxon>
        <taxon>Agaricomycotina</taxon>
        <taxon>Agaricomycetes</taxon>
        <taxon>Agaricomycetidae</taxon>
        <taxon>Agaricales</taxon>
        <taxon>Agaricineae</taxon>
        <taxon>Strophariaceae</taxon>
        <taxon>Hypholoma</taxon>
    </lineage>
</organism>
<keyword evidence="4 12" id="KW-0719">Serine esterase</keyword>
<evidence type="ECO:0000256" key="6">
    <source>
        <dbReference type="ARBA" id="ARBA00022729"/>
    </source>
</evidence>
<proteinExistence type="inferred from homology"/>
<comment type="catalytic activity">
    <reaction evidence="9 12">
        <text>cutin + H2O = cutin monomers.</text>
        <dbReference type="EC" id="3.1.1.74"/>
    </reaction>
</comment>
<sequence length="206" mass="21024">MFKKVIFLSFVALAAAAPSPRAPCADVTVIFARGTSELPPIGAIVGPPLEAALISALGSKTLNFVGVNYAASIAGFLVGGDPLGAATMASDVALAIGACPSTDLVMSGYSQGGQLVHLAAAQLSPAVQEKIKAIVIFGDPDNGKVFPGNLNAVEKTFCAVGDDICLGGDLVLPAHLSYGVDTLPPPALLFPSSEQECERHWYNGSD</sequence>
<dbReference type="GO" id="GO:0050525">
    <property type="term" value="F:cutinase activity"/>
    <property type="evidence" value="ECO:0007669"/>
    <property type="project" value="UniProtKB-UniRule"/>
</dbReference>
<gene>
    <name evidence="13" type="ORF">HYPSUDRAFT_77266</name>
</gene>
<dbReference type="PANTHER" id="PTHR48250">
    <property type="entry name" value="CUTINASE 2-RELATED"/>
    <property type="match status" value="1"/>
</dbReference>
<feature type="active site" description="Proton donor/acceptor" evidence="10">
    <location>
        <position position="175"/>
    </location>
</feature>
<keyword evidence="8 11" id="KW-1015">Disulfide bond</keyword>
<evidence type="ECO:0000313" key="13">
    <source>
        <dbReference type="EMBL" id="KJA22644.1"/>
    </source>
</evidence>
<dbReference type="InterPro" id="IPR043579">
    <property type="entry name" value="CUTINASE_2"/>
</dbReference>
<evidence type="ECO:0000256" key="5">
    <source>
        <dbReference type="ARBA" id="ARBA00022525"/>
    </source>
</evidence>
<dbReference type="GO" id="GO:0005576">
    <property type="term" value="C:extracellular region"/>
    <property type="evidence" value="ECO:0007669"/>
    <property type="project" value="UniProtKB-SubCell"/>
</dbReference>
<evidence type="ECO:0000256" key="4">
    <source>
        <dbReference type="ARBA" id="ARBA00022487"/>
    </source>
</evidence>
<evidence type="ECO:0000256" key="11">
    <source>
        <dbReference type="PIRSR" id="PIRSR611150-2"/>
    </source>
</evidence>
<keyword evidence="6 12" id="KW-0732">Signal</keyword>
<name>A0A0D2NUY3_HYPSF</name>
<evidence type="ECO:0000256" key="12">
    <source>
        <dbReference type="RuleBase" id="RU361263"/>
    </source>
</evidence>
<feature type="signal peptide" evidence="12">
    <location>
        <begin position="1"/>
        <end position="16"/>
    </location>
</feature>
<evidence type="ECO:0000256" key="9">
    <source>
        <dbReference type="ARBA" id="ARBA00034045"/>
    </source>
</evidence>
<reference evidence="14" key="1">
    <citation type="submission" date="2014-04" db="EMBL/GenBank/DDBJ databases">
        <title>Evolutionary Origins and Diversification of the Mycorrhizal Mutualists.</title>
        <authorList>
            <consortium name="DOE Joint Genome Institute"/>
            <consortium name="Mycorrhizal Genomics Consortium"/>
            <person name="Kohler A."/>
            <person name="Kuo A."/>
            <person name="Nagy L.G."/>
            <person name="Floudas D."/>
            <person name="Copeland A."/>
            <person name="Barry K.W."/>
            <person name="Cichocki N."/>
            <person name="Veneault-Fourrey C."/>
            <person name="LaButti K."/>
            <person name="Lindquist E.A."/>
            <person name="Lipzen A."/>
            <person name="Lundell T."/>
            <person name="Morin E."/>
            <person name="Murat C."/>
            <person name="Riley R."/>
            <person name="Ohm R."/>
            <person name="Sun H."/>
            <person name="Tunlid A."/>
            <person name="Henrissat B."/>
            <person name="Grigoriev I.V."/>
            <person name="Hibbett D.S."/>
            <person name="Martin F."/>
        </authorList>
    </citation>
    <scope>NUCLEOTIDE SEQUENCE [LARGE SCALE GENOMIC DNA]</scope>
    <source>
        <strain evidence="14">FD-334 SS-4</strain>
    </source>
</reference>
<comment type="similarity">
    <text evidence="2 12">Belongs to the cutinase family.</text>
</comment>
<feature type="disulfide bond" evidence="11">
    <location>
        <begin position="24"/>
        <end position="99"/>
    </location>
</feature>
<keyword evidence="14" id="KW-1185">Reference proteome</keyword>
<dbReference type="InterPro" id="IPR000675">
    <property type="entry name" value="Cutinase/axe"/>
</dbReference>
<accession>A0A0D2NUY3</accession>
<dbReference type="PRINTS" id="PR00129">
    <property type="entry name" value="CUTINASE"/>
</dbReference>
<dbReference type="AlphaFoldDB" id="A0A0D2NUY3"/>
<keyword evidence="5 12" id="KW-0964">Secreted</keyword>
<comment type="function">
    <text evidence="12">Catalyzes the hydrolysis of complex carboxylic polyesters found in the cell wall of plants. Degrades cutin, a macromolecule that forms the structure of the plant cuticle.</text>
</comment>
<dbReference type="PANTHER" id="PTHR48250:SF1">
    <property type="entry name" value="CUTINASE"/>
    <property type="match status" value="1"/>
</dbReference>
<dbReference type="EMBL" id="KN817548">
    <property type="protein sequence ID" value="KJA22644.1"/>
    <property type="molecule type" value="Genomic_DNA"/>
</dbReference>
<evidence type="ECO:0000256" key="3">
    <source>
        <dbReference type="ARBA" id="ARBA00013095"/>
    </source>
</evidence>